<evidence type="ECO:0000256" key="6">
    <source>
        <dbReference type="ARBA" id="ARBA00023118"/>
    </source>
</evidence>
<evidence type="ECO:0000256" key="4">
    <source>
        <dbReference type="ARBA" id="ARBA00022741"/>
    </source>
</evidence>
<proteinExistence type="predicted"/>
<feature type="transmembrane region" description="Helical" evidence="8">
    <location>
        <begin position="364"/>
        <end position="387"/>
    </location>
</feature>
<dbReference type="GO" id="GO:0016787">
    <property type="term" value="F:hydrolase activity"/>
    <property type="evidence" value="ECO:0007669"/>
    <property type="project" value="UniProtKB-KW"/>
</dbReference>
<organism evidence="10 11">
    <name type="scientific">Euzebyella marina</name>
    <dbReference type="NCBI Taxonomy" id="1761453"/>
    <lineage>
        <taxon>Bacteria</taxon>
        <taxon>Pseudomonadati</taxon>
        <taxon>Bacteroidota</taxon>
        <taxon>Flavobacteriia</taxon>
        <taxon>Flavobacteriales</taxon>
        <taxon>Flavobacteriaceae</taxon>
        <taxon>Euzebyella</taxon>
    </lineage>
</organism>
<dbReference type="GO" id="GO:0005886">
    <property type="term" value="C:plasma membrane"/>
    <property type="evidence" value="ECO:0007669"/>
    <property type="project" value="UniProtKB-SubCell"/>
</dbReference>
<dbReference type="RefSeq" id="WP_121848993.1">
    <property type="nucleotide sequence ID" value="NZ_CP032050.1"/>
</dbReference>
<evidence type="ECO:0000256" key="5">
    <source>
        <dbReference type="ARBA" id="ARBA00022989"/>
    </source>
</evidence>
<evidence type="ECO:0000313" key="11">
    <source>
        <dbReference type="Proteomes" id="UP000276309"/>
    </source>
</evidence>
<evidence type="ECO:0000256" key="8">
    <source>
        <dbReference type="SAM" id="Phobius"/>
    </source>
</evidence>
<dbReference type="GO" id="GO:0051607">
    <property type="term" value="P:defense response to virus"/>
    <property type="evidence" value="ECO:0007669"/>
    <property type="project" value="UniProtKB-KW"/>
</dbReference>
<dbReference type="AlphaFoldDB" id="A0A3G2L6V3"/>
<dbReference type="Gene3D" id="1.10.3210.10">
    <property type="entry name" value="Hypothetical protein af1432"/>
    <property type="match status" value="1"/>
</dbReference>
<sequence length="405" mass="47096">MQAILKEVENYIRQLFTESPFKDRVFYDYRHTLKTVDHTNELLENQNDNDLDVVALRLSCWFLFLDDVHSQEKTPVKSEERLQRFLKEKSADQNLIEKASELLKAAWSLEEPKSEEEKIIKDARSGYYASGNFDEVLELLLIEVNRVNGTEMSINELRENYINILRNEHRFYSDYALENWQEQKENNVMDLVAAIAKSAARKKKEKLKVNLKNESPERAIQSLYRTQLRNHLKLSDIADTKANILLSVNAIIISLLLANLIPKLGNPTNSYLTYPTVIFVVFSIISMIMSVAATRPKIDNNSLVDQDINEKDINYLFFGNFHSLEPNEFKEKLRSIIVDKQSIYDSLSMDLYYLGKVLKKKYQLLRWTYTVFMFGIILSVIAFAIALKYYGMDQELIEAVTPDTP</sequence>
<evidence type="ECO:0000313" key="10">
    <source>
        <dbReference type="EMBL" id="AYN67978.1"/>
    </source>
</evidence>
<keyword evidence="4" id="KW-0547">Nucleotide-binding</keyword>
<name>A0A3G2L6V3_9FLAO</name>
<evidence type="ECO:0000256" key="2">
    <source>
        <dbReference type="ARBA" id="ARBA00022475"/>
    </source>
</evidence>
<dbReference type="EMBL" id="CP032050">
    <property type="protein sequence ID" value="AYN67978.1"/>
    <property type="molecule type" value="Genomic_DNA"/>
</dbReference>
<keyword evidence="3 8" id="KW-0812">Transmembrane</keyword>
<evidence type="ECO:0000256" key="7">
    <source>
        <dbReference type="ARBA" id="ARBA00023136"/>
    </source>
</evidence>
<feature type="transmembrane region" description="Helical" evidence="8">
    <location>
        <begin position="273"/>
        <end position="293"/>
    </location>
</feature>
<reference evidence="10 11" key="1">
    <citation type="submission" date="2018-08" db="EMBL/GenBank/DDBJ databases">
        <title>The reduced genetic potential of extracellular carbohydrate catabolism in Euzebyella marina RN62, a Flavobacteriia bacterium isolated from the hadal water.</title>
        <authorList>
            <person name="Xue C."/>
        </authorList>
    </citation>
    <scope>NUCLEOTIDE SEQUENCE [LARGE SCALE GENOMIC DNA]</scope>
    <source>
        <strain evidence="10 11">RN62</strain>
    </source>
</reference>
<dbReference type="InterPro" id="IPR043760">
    <property type="entry name" value="PycTM_dom"/>
</dbReference>
<evidence type="ECO:0000259" key="9">
    <source>
        <dbReference type="Pfam" id="PF18967"/>
    </source>
</evidence>
<comment type="subcellular location">
    <subcellularLocation>
        <location evidence="1">Cell membrane</location>
    </subcellularLocation>
</comment>
<dbReference type="Proteomes" id="UP000276309">
    <property type="component" value="Chromosome"/>
</dbReference>
<dbReference type="KEGG" id="emar:D1013_11625"/>
<keyword evidence="6" id="KW-0051">Antiviral defense</keyword>
<keyword evidence="2" id="KW-1003">Cell membrane</keyword>
<dbReference type="SUPFAM" id="SSF109604">
    <property type="entry name" value="HD-domain/PDEase-like"/>
    <property type="match status" value="1"/>
</dbReference>
<protein>
    <submittedName>
        <fullName evidence="10">Phosphohydrolase</fullName>
    </submittedName>
</protein>
<keyword evidence="10" id="KW-0378">Hydrolase</keyword>
<keyword evidence="11" id="KW-1185">Reference proteome</keyword>
<dbReference type="Pfam" id="PF18967">
    <property type="entry name" value="PycTM"/>
    <property type="match status" value="1"/>
</dbReference>
<dbReference type="GO" id="GO:0000166">
    <property type="term" value="F:nucleotide binding"/>
    <property type="evidence" value="ECO:0007669"/>
    <property type="project" value="UniProtKB-KW"/>
</dbReference>
<gene>
    <name evidence="10" type="ORF">D1013_11625</name>
</gene>
<evidence type="ECO:0000256" key="1">
    <source>
        <dbReference type="ARBA" id="ARBA00004236"/>
    </source>
</evidence>
<evidence type="ECO:0000256" key="3">
    <source>
        <dbReference type="ARBA" id="ARBA00022692"/>
    </source>
</evidence>
<keyword evidence="5 8" id="KW-1133">Transmembrane helix</keyword>
<accession>A0A3G2L6V3</accession>
<dbReference type="OrthoDB" id="5728337at2"/>
<keyword evidence="7 8" id="KW-0472">Membrane</keyword>
<feature type="domain" description="Pycsar effector protein" evidence="9">
    <location>
        <begin position="224"/>
        <end position="385"/>
    </location>
</feature>
<feature type="transmembrane region" description="Helical" evidence="8">
    <location>
        <begin position="242"/>
        <end position="261"/>
    </location>
</feature>